<dbReference type="InterPro" id="IPR055414">
    <property type="entry name" value="LRR_R13L4/SHOC2-like"/>
</dbReference>
<sequence length="562" mass="62791">MQTSEAYYKQATFFTMHHLVHDLAISLLGTEVLDQSQQSNNRGSDCKYALLSDGSKPLEVCLTSRARLIALRFLDDCRSKVISGAISAPASRSLQVLDLNGCSVELLDSIGQLKQLRYLNAPRIQAIMVPKSITNLSNLVYLNLHKSRILQLPESFGEMGSLMHLDLSACFFLQLKFSVMNLERLVHLDLSNCHDIEPKSLQSLSRLEHLNLSWYRSTGCLPRALGGLTELQYLNISHASCFGLQEVLVNLTKLRYLNLKASLNDRLIVEAWVDNLLECVSSLSNLEYLNLGSNRELFTIPETIGNLRKLNTLDLSFCENLQRLPASISAICSLKFLHIIGSGKIDKSSLPQNKNNSALLPHFVVHANDGEPSSNIYELEDKHPTLLEINRLENVKSAEEVNRIKLAEKQSIGNLELAWTRVAKRCVDDQEVLSKLEPPGALKILTLKGYSSISFPSWMMNIATYLPHLEKVVLEDLPSCNVLPPLGQLSNLKWLKIQGMDSIRKIDADLYGGRRAFPRLVHFTVSHMENLEEWNMAYDIGKGGGSGRAEMALKADAVTLVV</sequence>
<dbReference type="SUPFAM" id="SSF52058">
    <property type="entry name" value="L domain-like"/>
    <property type="match status" value="1"/>
</dbReference>
<dbReference type="InterPro" id="IPR032675">
    <property type="entry name" value="LRR_dom_sf"/>
</dbReference>
<dbReference type="Pfam" id="PF00560">
    <property type="entry name" value="LRR_1"/>
    <property type="match status" value="1"/>
</dbReference>
<dbReference type="Pfam" id="PF23598">
    <property type="entry name" value="LRR_14"/>
    <property type="match status" value="1"/>
</dbReference>
<dbReference type="Gene3D" id="3.80.10.10">
    <property type="entry name" value="Ribonuclease Inhibitor"/>
    <property type="match status" value="3"/>
</dbReference>
<dbReference type="InterPro" id="IPR056789">
    <property type="entry name" value="LRR_R13L1-DRL21"/>
</dbReference>
<feature type="domain" description="R13L1/DRL21-like LRR repeat region" evidence="3">
    <location>
        <begin position="386"/>
        <end position="500"/>
    </location>
</feature>
<keyword evidence="5" id="KW-1185">Reference proteome</keyword>
<evidence type="ECO:0000313" key="5">
    <source>
        <dbReference type="Proteomes" id="UP001341281"/>
    </source>
</evidence>
<evidence type="ECO:0000313" key="4">
    <source>
        <dbReference type="EMBL" id="WVZ83910.1"/>
    </source>
</evidence>
<dbReference type="SUPFAM" id="SSF52047">
    <property type="entry name" value="RNI-like"/>
    <property type="match status" value="1"/>
</dbReference>
<dbReference type="Pfam" id="PF25019">
    <property type="entry name" value="LRR_R13L1-DRL21"/>
    <property type="match status" value="1"/>
</dbReference>
<proteinExistence type="predicted"/>
<organism evidence="4 5">
    <name type="scientific">Paspalum notatum var. saurae</name>
    <dbReference type="NCBI Taxonomy" id="547442"/>
    <lineage>
        <taxon>Eukaryota</taxon>
        <taxon>Viridiplantae</taxon>
        <taxon>Streptophyta</taxon>
        <taxon>Embryophyta</taxon>
        <taxon>Tracheophyta</taxon>
        <taxon>Spermatophyta</taxon>
        <taxon>Magnoliopsida</taxon>
        <taxon>Liliopsida</taxon>
        <taxon>Poales</taxon>
        <taxon>Poaceae</taxon>
        <taxon>PACMAD clade</taxon>
        <taxon>Panicoideae</taxon>
        <taxon>Andropogonodae</taxon>
        <taxon>Paspaleae</taxon>
        <taxon>Paspalinae</taxon>
        <taxon>Paspalum</taxon>
    </lineage>
</organism>
<evidence type="ECO:0000259" key="3">
    <source>
        <dbReference type="Pfam" id="PF25019"/>
    </source>
</evidence>
<dbReference type="EMBL" id="CP144751">
    <property type="protein sequence ID" value="WVZ83910.1"/>
    <property type="molecule type" value="Genomic_DNA"/>
</dbReference>
<dbReference type="SMART" id="SM00367">
    <property type="entry name" value="LRR_CC"/>
    <property type="match status" value="3"/>
</dbReference>
<keyword evidence="1" id="KW-0677">Repeat</keyword>
<reference evidence="4 5" key="1">
    <citation type="submission" date="2024-02" db="EMBL/GenBank/DDBJ databases">
        <title>High-quality chromosome-scale genome assembly of Pensacola bahiagrass (Paspalum notatum Flugge var. saurae).</title>
        <authorList>
            <person name="Vega J.M."/>
            <person name="Podio M."/>
            <person name="Orjuela J."/>
            <person name="Siena L.A."/>
            <person name="Pessino S.C."/>
            <person name="Combes M.C."/>
            <person name="Mariac C."/>
            <person name="Albertini E."/>
            <person name="Pupilli F."/>
            <person name="Ortiz J.P.A."/>
            <person name="Leblanc O."/>
        </authorList>
    </citation>
    <scope>NUCLEOTIDE SEQUENCE [LARGE SCALE GENOMIC DNA]</scope>
    <source>
        <strain evidence="4">R1</strain>
        <tissue evidence="4">Leaf</tissue>
    </source>
</reference>
<dbReference type="Proteomes" id="UP001341281">
    <property type="component" value="Chromosome 07"/>
</dbReference>
<protein>
    <submittedName>
        <fullName evidence="4">Uncharacterized protein</fullName>
    </submittedName>
</protein>
<dbReference type="PANTHER" id="PTHR47186:SF3">
    <property type="entry name" value="OS09G0267800 PROTEIN"/>
    <property type="match status" value="1"/>
</dbReference>
<evidence type="ECO:0000256" key="1">
    <source>
        <dbReference type="ARBA" id="ARBA00022737"/>
    </source>
</evidence>
<dbReference type="PANTHER" id="PTHR47186">
    <property type="entry name" value="LEUCINE-RICH REPEAT-CONTAINING PROTEIN 57"/>
    <property type="match status" value="1"/>
</dbReference>
<accession>A0AAQ3U1Q0</accession>
<gene>
    <name evidence="4" type="ORF">U9M48_031005</name>
</gene>
<dbReference type="InterPro" id="IPR001611">
    <property type="entry name" value="Leu-rich_rpt"/>
</dbReference>
<dbReference type="AlphaFoldDB" id="A0AAQ3U1Q0"/>
<feature type="domain" description="Disease resistance R13L4/SHOC-2-like LRR" evidence="2">
    <location>
        <begin position="91"/>
        <end position="211"/>
    </location>
</feature>
<dbReference type="InterPro" id="IPR006553">
    <property type="entry name" value="Leu-rich_rpt_Cys-con_subtyp"/>
</dbReference>
<evidence type="ECO:0000259" key="2">
    <source>
        <dbReference type="Pfam" id="PF23598"/>
    </source>
</evidence>
<name>A0AAQ3U1Q0_PASNO</name>